<proteinExistence type="predicted"/>
<reference evidence="1 2" key="1">
    <citation type="submission" date="2021-08" db="EMBL/GenBank/DDBJ databases">
        <title>Draft Genome Sequence of Phanerochaete sordida strain YK-624.</title>
        <authorList>
            <person name="Mori T."/>
            <person name="Dohra H."/>
            <person name="Suzuki T."/>
            <person name="Kawagishi H."/>
            <person name="Hirai H."/>
        </authorList>
    </citation>
    <scope>NUCLEOTIDE SEQUENCE [LARGE SCALE GENOMIC DNA]</scope>
    <source>
        <strain evidence="1 2">YK-624</strain>
    </source>
</reference>
<evidence type="ECO:0000313" key="2">
    <source>
        <dbReference type="Proteomes" id="UP000703269"/>
    </source>
</evidence>
<keyword evidence="2" id="KW-1185">Reference proteome</keyword>
<dbReference type="Proteomes" id="UP000703269">
    <property type="component" value="Unassembled WGS sequence"/>
</dbReference>
<gene>
    <name evidence="1" type="ORF">PsYK624_118210</name>
</gene>
<evidence type="ECO:0000313" key="1">
    <source>
        <dbReference type="EMBL" id="GJE95635.1"/>
    </source>
</evidence>
<sequence>MVLSSALSIPLSRVGIWRLEEKPWSRIEPVRRVLRSKLDFNADRYTLIDFIAQATSEQPEAPVPAVYSYLHVLDEISARPFEPLILPVEGDAPLTVDIVTAAQFFEAHVSEKYAECPVAFQDVLFARLERTLAESTISRTYVIVLSSITAAWEKVQELADSIASETPLVSVATLEQIISNLEMVLEGVRVQERELIRTWYLTIPPDVAIGEERLTEWFTLLDVIADWEYDSECAERLREAAGDFAAYFYERLREMERAYERELAECARTGETGSYTTISNS</sequence>
<accession>A0A9P3LHS4</accession>
<comment type="caution">
    <text evidence="1">The sequence shown here is derived from an EMBL/GenBank/DDBJ whole genome shotgun (WGS) entry which is preliminary data.</text>
</comment>
<dbReference type="EMBL" id="BPQB01000051">
    <property type="protein sequence ID" value="GJE95635.1"/>
    <property type="molecule type" value="Genomic_DNA"/>
</dbReference>
<dbReference type="AlphaFoldDB" id="A0A9P3LHS4"/>
<protein>
    <submittedName>
        <fullName evidence="1">Uncharacterized protein</fullName>
    </submittedName>
</protein>
<name>A0A9P3LHS4_9APHY</name>
<organism evidence="1 2">
    <name type="scientific">Phanerochaete sordida</name>
    <dbReference type="NCBI Taxonomy" id="48140"/>
    <lineage>
        <taxon>Eukaryota</taxon>
        <taxon>Fungi</taxon>
        <taxon>Dikarya</taxon>
        <taxon>Basidiomycota</taxon>
        <taxon>Agaricomycotina</taxon>
        <taxon>Agaricomycetes</taxon>
        <taxon>Polyporales</taxon>
        <taxon>Phanerochaetaceae</taxon>
        <taxon>Phanerochaete</taxon>
    </lineage>
</organism>